<dbReference type="Proteomes" id="UP000239757">
    <property type="component" value="Unassembled WGS sequence"/>
</dbReference>
<evidence type="ECO:0000313" key="7">
    <source>
        <dbReference type="Proteomes" id="UP000239757"/>
    </source>
</evidence>
<dbReference type="Gene3D" id="4.10.375.10">
    <property type="entry name" value="Lipoxygenase-1, Domain 2"/>
    <property type="match status" value="1"/>
</dbReference>
<dbReference type="Gene3D" id="4.10.372.10">
    <property type="entry name" value="Lipoxygenase-1, Domain 3"/>
    <property type="match status" value="1"/>
</dbReference>
<name>A0A2P5YDW5_GOSBA</name>
<dbReference type="GO" id="GO:0046872">
    <property type="term" value="F:metal ion binding"/>
    <property type="evidence" value="ECO:0007669"/>
    <property type="project" value="UniProtKB-KW"/>
</dbReference>
<dbReference type="PRINTS" id="PR00468">
    <property type="entry name" value="PLTLPOXGNASE"/>
</dbReference>
<evidence type="ECO:0000313" key="6">
    <source>
        <dbReference type="EMBL" id="PPS13787.1"/>
    </source>
</evidence>
<feature type="domain" description="Lipoxygenase" evidence="5">
    <location>
        <begin position="1"/>
        <end position="225"/>
    </location>
</feature>
<accession>A0A2P5YDW5</accession>
<keyword evidence="1" id="KW-0479">Metal-binding</keyword>
<protein>
    <recommendedName>
        <fullName evidence="5">Lipoxygenase domain-containing protein</fullName>
    </recommendedName>
</protein>
<proteinExistence type="predicted"/>
<organism evidence="6 7">
    <name type="scientific">Gossypium barbadense</name>
    <name type="common">Sea Island cotton</name>
    <name type="synonym">Hibiscus barbadensis</name>
    <dbReference type="NCBI Taxonomy" id="3634"/>
    <lineage>
        <taxon>Eukaryota</taxon>
        <taxon>Viridiplantae</taxon>
        <taxon>Streptophyta</taxon>
        <taxon>Embryophyta</taxon>
        <taxon>Tracheophyta</taxon>
        <taxon>Spermatophyta</taxon>
        <taxon>Magnoliopsida</taxon>
        <taxon>eudicotyledons</taxon>
        <taxon>Gunneridae</taxon>
        <taxon>Pentapetalae</taxon>
        <taxon>rosids</taxon>
        <taxon>malvids</taxon>
        <taxon>Malvales</taxon>
        <taxon>Malvaceae</taxon>
        <taxon>Malvoideae</taxon>
        <taxon>Gossypium</taxon>
    </lineage>
</organism>
<evidence type="ECO:0000256" key="4">
    <source>
        <dbReference type="SAM" id="MobiDB-lite"/>
    </source>
</evidence>
<dbReference type="GO" id="GO:0034440">
    <property type="term" value="P:lipid oxidation"/>
    <property type="evidence" value="ECO:0007669"/>
    <property type="project" value="InterPro"/>
</dbReference>
<dbReference type="InterPro" id="IPR013819">
    <property type="entry name" value="LipOase_C"/>
</dbReference>
<dbReference type="InterPro" id="IPR001246">
    <property type="entry name" value="LipOase_plant"/>
</dbReference>
<dbReference type="AlphaFoldDB" id="A0A2P5YDW5"/>
<reference evidence="6 7" key="1">
    <citation type="submission" date="2015-01" db="EMBL/GenBank/DDBJ databases">
        <title>Genome of allotetraploid Gossypium barbadense reveals genomic plasticity and fiber elongation in cotton evolution.</title>
        <authorList>
            <person name="Chen X."/>
            <person name="Liu X."/>
            <person name="Zhao B."/>
            <person name="Zheng H."/>
            <person name="Hu Y."/>
            <person name="Lu G."/>
            <person name="Yang C."/>
            <person name="Chen J."/>
            <person name="Shan C."/>
            <person name="Zhang L."/>
            <person name="Zhou Y."/>
            <person name="Wang L."/>
            <person name="Guo W."/>
            <person name="Bai Y."/>
            <person name="Ruan J."/>
            <person name="Shangguan X."/>
            <person name="Mao Y."/>
            <person name="Jiang J."/>
            <person name="Zhu Y."/>
            <person name="Lei J."/>
            <person name="Kang H."/>
            <person name="Chen S."/>
            <person name="He X."/>
            <person name="Wang R."/>
            <person name="Wang Y."/>
            <person name="Chen J."/>
            <person name="Wang L."/>
            <person name="Yu S."/>
            <person name="Wang B."/>
            <person name="Wei J."/>
            <person name="Song S."/>
            <person name="Lu X."/>
            <person name="Gao Z."/>
            <person name="Gu W."/>
            <person name="Deng X."/>
            <person name="Ma D."/>
            <person name="Wang S."/>
            <person name="Liang W."/>
            <person name="Fang L."/>
            <person name="Cai C."/>
            <person name="Zhu X."/>
            <person name="Zhou B."/>
            <person name="Zhang Y."/>
            <person name="Chen Z."/>
            <person name="Xu S."/>
            <person name="Zhu R."/>
            <person name="Wang S."/>
            <person name="Zhang T."/>
            <person name="Zhao G."/>
        </authorList>
    </citation>
    <scope>NUCLEOTIDE SEQUENCE [LARGE SCALE GENOMIC DNA]</scope>
    <source>
        <strain evidence="7">cv. Xinhai21</strain>
        <tissue evidence="6">Leaf</tissue>
    </source>
</reference>
<sequence>MGLRELREKELRELRGNGEGVRVLSDRIYDYDVYNDLGNPDKGLEFARPVLGGQRRPYPRRCCTGRPSTKSDPKAESPVNETTPMYVSRDEAFVDEKKRSVDVGSWKGMMNNLFPFFKHSTESDSVNSFADINNLYKESRNHSNFPVESTADAFQFDPPNIVSRDASCCLRDDEFGRFTLAGMNPISIERLKGLRVVRFSGCVLSEENIIIHSKVPNYGYKCFID</sequence>
<evidence type="ECO:0000256" key="3">
    <source>
        <dbReference type="ARBA" id="ARBA00023002"/>
    </source>
</evidence>
<dbReference type="PANTHER" id="PTHR11771">
    <property type="entry name" value="LIPOXYGENASE"/>
    <property type="match status" value="1"/>
</dbReference>
<dbReference type="InterPro" id="IPR036226">
    <property type="entry name" value="LipOase_C_sf"/>
</dbReference>
<keyword evidence="2" id="KW-0223">Dioxygenase</keyword>
<dbReference type="InterPro" id="IPR027433">
    <property type="entry name" value="Lipoxygenase_dom_3"/>
</dbReference>
<dbReference type="OrthoDB" id="976986at2759"/>
<dbReference type="SUPFAM" id="SSF48484">
    <property type="entry name" value="Lipoxigenase"/>
    <property type="match status" value="1"/>
</dbReference>
<dbReference type="PROSITE" id="PS51393">
    <property type="entry name" value="LIPOXYGENASE_3"/>
    <property type="match status" value="1"/>
</dbReference>
<evidence type="ECO:0000259" key="5">
    <source>
        <dbReference type="PROSITE" id="PS51393"/>
    </source>
</evidence>
<dbReference type="InterPro" id="IPR000907">
    <property type="entry name" value="LipOase"/>
</dbReference>
<keyword evidence="3" id="KW-0560">Oxidoreductase</keyword>
<dbReference type="GO" id="GO:0016702">
    <property type="term" value="F:oxidoreductase activity, acting on single donors with incorporation of molecular oxygen, incorporation of two atoms of oxygen"/>
    <property type="evidence" value="ECO:0007669"/>
    <property type="project" value="InterPro"/>
</dbReference>
<dbReference type="EMBL" id="KZ663311">
    <property type="protein sequence ID" value="PPS13787.1"/>
    <property type="molecule type" value="Genomic_DNA"/>
</dbReference>
<gene>
    <name evidence="6" type="ORF">GOBAR_AA06749</name>
</gene>
<dbReference type="Pfam" id="PF00305">
    <property type="entry name" value="Lipoxygenase"/>
    <property type="match status" value="1"/>
</dbReference>
<evidence type="ECO:0000256" key="2">
    <source>
        <dbReference type="ARBA" id="ARBA00022964"/>
    </source>
</evidence>
<feature type="region of interest" description="Disordered" evidence="4">
    <location>
        <begin position="57"/>
        <end position="81"/>
    </location>
</feature>
<evidence type="ECO:0000256" key="1">
    <source>
        <dbReference type="ARBA" id="ARBA00022723"/>
    </source>
</evidence>